<comment type="caution">
    <text evidence="1">The sequence shown here is derived from an EMBL/GenBank/DDBJ whole genome shotgun (WGS) entry which is preliminary data.</text>
</comment>
<reference evidence="2" key="1">
    <citation type="journal article" date="2023" name="G3 (Bethesda)">
        <title>Genome assembly and association tests identify interacting loci associated with vigor, precocity, and sex in interspecific pistachio rootstocks.</title>
        <authorList>
            <person name="Palmer W."/>
            <person name="Jacygrad E."/>
            <person name="Sagayaradj S."/>
            <person name="Cavanaugh K."/>
            <person name="Han R."/>
            <person name="Bertier L."/>
            <person name="Beede B."/>
            <person name="Kafkas S."/>
            <person name="Golino D."/>
            <person name="Preece J."/>
            <person name="Michelmore R."/>
        </authorList>
    </citation>
    <scope>NUCLEOTIDE SEQUENCE [LARGE SCALE GENOMIC DNA]</scope>
</reference>
<keyword evidence="2" id="KW-1185">Reference proteome</keyword>
<name>A0ACC0XMU8_9ROSI</name>
<accession>A0ACC0XMU8</accession>
<proteinExistence type="predicted"/>
<sequence>MVVGTLFGFDQFMNPLVDKHSGGEW</sequence>
<organism evidence="1 2">
    <name type="scientific">Pistacia integerrima</name>
    <dbReference type="NCBI Taxonomy" id="434235"/>
    <lineage>
        <taxon>Eukaryota</taxon>
        <taxon>Viridiplantae</taxon>
        <taxon>Streptophyta</taxon>
        <taxon>Embryophyta</taxon>
        <taxon>Tracheophyta</taxon>
        <taxon>Spermatophyta</taxon>
        <taxon>Magnoliopsida</taxon>
        <taxon>eudicotyledons</taxon>
        <taxon>Gunneridae</taxon>
        <taxon>Pentapetalae</taxon>
        <taxon>rosids</taxon>
        <taxon>malvids</taxon>
        <taxon>Sapindales</taxon>
        <taxon>Anacardiaceae</taxon>
        <taxon>Pistacia</taxon>
    </lineage>
</organism>
<evidence type="ECO:0000313" key="1">
    <source>
        <dbReference type="EMBL" id="KAJ0020423.1"/>
    </source>
</evidence>
<dbReference type="EMBL" id="CM047746">
    <property type="protein sequence ID" value="KAJ0020423.1"/>
    <property type="molecule type" value="Genomic_DNA"/>
</dbReference>
<dbReference type="Proteomes" id="UP001163603">
    <property type="component" value="Chromosome 11"/>
</dbReference>
<protein>
    <submittedName>
        <fullName evidence="1">Uncharacterized protein</fullName>
    </submittedName>
</protein>
<evidence type="ECO:0000313" key="2">
    <source>
        <dbReference type="Proteomes" id="UP001163603"/>
    </source>
</evidence>
<gene>
    <name evidence="1" type="ORF">Pint_31609</name>
</gene>